<evidence type="ECO:0000259" key="10">
    <source>
        <dbReference type="Pfam" id="PF22692"/>
    </source>
</evidence>
<dbReference type="KEGG" id="scor:J3U87_15565"/>
<dbReference type="GO" id="GO:0071978">
    <property type="term" value="P:bacterial-type flagellum-dependent swarming motility"/>
    <property type="evidence" value="ECO:0007669"/>
    <property type="project" value="TreeGrafter"/>
</dbReference>
<dbReference type="AlphaFoldDB" id="A0A8A4TV85"/>
<feature type="domain" description="Flagellar basal-body/hook protein C-terminal" evidence="9">
    <location>
        <begin position="215"/>
        <end position="259"/>
    </location>
</feature>
<evidence type="ECO:0000259" key="9">
    <source>
        <dbReference type="Pfam" id="PF06429"/>
    </source>
</evidence>
<dbReference type="NCBIfam" id="TIGR03506">
    <property type="entry name" value="FlgEFG_subfam"/>
    <property type="match status" value="2"/>
</dbReference>
<keyword evidence="12" id="KW-1185">Reference proteome</keyword>
<evidence type="ECO:0000313" key="12">
    <source>
        <dbReference type="Proteomes" id="UP000663929"/>
    </source>
</evidence>
<accession>A0A8A4TV85</accession>
<name>A0A8A4TV85_SULCO</name>
<sequence>MMRALWTSASGMNAQQKNLDTISNNLANVNTAGFKRVRAEFQDLLYQTLATPGSGTSNTTETPNGLQIGLGSKVVATNRLFDQGSLKNTNRSLDMAITGPGFFQVTLPDGNTGYTRDGSFTLDANGQIVNNQGYLLTPNITLPQEAKSVVIGTDGTVTVDIGEADPQNAGQIQLATFINPSGLKALGGNIYTETNSSGAAVVAVPGSPGTGEIQANFLESSNVDVAEEMINLIIGQRAFEVTSRSVRTADTVLGEITSLKR</sequence>
<dbReference type="GO" id="GO:0009426">
    <property type="term" value="C:bacterial-type flagellum basal body, distal rod"/>
    <property type="evidence" value="ECO:0007669"/>
    <property type="project" value="UniProtKB-UniRule"/>
</dbReference>
<feature type="domain" description="Flagellar basal body rod protein N-terminal" evidence="8">
    <location>
        <begin position="7"/>
        <end position="35"/>
    </location>
</feature>
<proteinExistence type="inferred from homology"/>
<dbReference type="InterPro" id="IPR053967">
    <property type="entry name" value="LlgE_F_G-like_D1"/>
</dbReference>
<dbReference type="PANTHER" id="PTHR30435:SF19">
    <property type="entry name" value="FLAGELLAR BASAL-BODY ROD PROTEIN FLGG"/>
    <property type="match status" value="1"/>
</dbReference>
<evidence type="ECO:0000313" key="11">
    <source>
        <dbReference type="EMBL" id="QTD53866.1"/>
    </source>
</evidence>
<dbReference type="EMBL" id="CP071793">
    <property type="protein sequence ID" value="QTD53866.1"/>
    <property type="molecule type" value="Genomic_DNA"/>
</dbReference>
<dbReference type="Pfam" id="PF22692">
    <property type="entry name" value="LlgE_F_G_D1"/>
    <property type="match status" value="1"/>
</dbReference>
<dbReference type="InterPro" id="IPR012834">
    <property type="entry name" value="FlgG_G_neg"/>
</dbReference>
<evidence type="ECO:0000256" key="4">
    <source>
        <dbReference type="ARBA" id="ARBA00023143"/>
    </source>
</evidence>
<keyword evidence="4 7" id="KW-0975">Bacterial flagellum</keyword>
<keyword evidence="11" id="KW-0282">Flagellum</keyword>
<dbReference type="InterPro" id="IPR019776">
    <property type="entry name" value="Flagellar_basal_body_rod_CS"/>
</dbReference>
<dbReference type="InterPro" id="IPR001444">
    <property type="entry name" value="Flag_bb_rod_N"/>
</dbReference>
<feature type="domain" description="Flagellar hook protein FlgE/F/G-like D1" evidence="10">
    <location>
        <begin position="96"/>
        <end position="159"/>
    </location>
</feature>
<comment type="subunit">
    <text evidence="5">The basal body constitutes a major portion of the flagellar organelle and consists of four rings (L,P,S, and M) mounted on a central rod. The rod consists of about 26 subunits of FlgG in the distal portion, and FlgB, FlgC and FlgF are thought to build up the proximal portion of the rod with about 6 subunits each.</text>
</comment>
<dbReference type="Pfam" id="PF06429">
    <property type="entry name" value="Flg_bbr_C"/>
    <property type="match status" value="1"/>
</dbReference>
<dbReference type="PROSITE" id="PS00588">
    <property type="entry name" value="FLAGELLA_BB_ROD"/>
    <property type="match status" value="1"/>
</dbReference>
<organism evidence="11 12">
    <name type="scientific">Sulfidibacter corallicola</name>
    <dbReference type="NCBI Taxonomy" id="2818388"/>
    <lineage>
        <taxon>Bacteria</taxon>
        <taxon>Pseudomonadati</taxon>
        <taxon>Acidobacteriota</taxon>
        <taxon>Holophagae</taxon>
        <taxon>Acanthopleuribacterales</taxon>
        <taxon>Acanthopleuribacteraceae</taxon>
        <taxon>Sulfidibacter</taxon>
    </lineage>
</organism>
<keyword evidence="11" id="KW-0969">Cilium</keyword>
<dbReference type="InterPro" id="IPR010930">
    <property type="entry name" value="Flg_bb/hook_C_dom"/>
</dbReference>
<dbReference type="InterPro" id="IPR037925">
    <property type="entry name" value="FlgE/F/G-like"/>
</dbReference>
<evidence type="ECO:0000259" key="8">
    <source>
        <dbReference type="Pfam" id="PF00460"/>
    </source>
</evidence>
<gene>
    <name evidence="11" type="primary">flgG</name>
    <name evidence="11" type="ORF">J3U87_15565</name>
</gene>
<dbReference type="NCBIfam" id="TIGR02488">
    <property type="entry name" value="flgG_G_neg"/>
    <property type="match status" value="1"/>
</dbReference>
<evidence type="ECO:0000256" key="7">
    <source>
        <dbReference type="RuleBase" id="RU362116"/>
    </source>
</evidence>
<evidence type="ECO:0000256" key="3">
    <source>
        <dbReference type="ARBA" id="ARBA00017948"/>
    </source>
</evidence>
<keyword evidence="11" id="KW-0966">Cell projection</keyword>
<evidence type="ECO:0000256" key="6">
    <source>
        <dbReference type="NCBIfam" id="TIGR02488"/>
    </source>
</evidence>
<dbReference type="Proteomes" id="UP000663929">
    <property type="component" value="Chromosome"/>
</dbReference>
<comment type="subcellular location">
    <subcellularLocation>
        <location evidence="1 7">Bacterial flagellum basal body</location>
    </subcellularLocation>
</comment>
<dbReference type="InterPro" id="IPR020013">
    <property type="entry name" value="Flagellar_FlgE/F/G"/>
</dbReference>
<dbReference type="PANTHER" id="PTHR30435">
    <property type="entry name" value="FLAGELLAR PROTEIN"/>
    <property type="match status" value="1"/>
</dbReference>
<dbReference type="Pfam" id="PF00460">
    <property type="entry name" value="Flg_bb_rod"/>
    <property type="match status" value="1"/>
</dbReference>
<evidence type="ECO:0000256" key="1">
    <source>
        <dbReference type="ARBA" id="ARBA00004117"/>
    </source>
</evidence>
<comment type="similarity">
    <text evidence="2 7">Belongs to the flagella basal body rod proteins family.</text>
</comment>
<dbReference type="SUPFAM" id="SSF117143">
    <property type="entry name" value="Flagellar hook protein flgE"/>
    <property type="match status" value="1"/>
</dbReference>
<dbReference type="RefSeq" id="WP_237383966.1">
    <property type="nucleotide sequence ID" value="NZ_CP071793.1"/>
</dbReference>
<protein>
    <recommendedName>
        <fullName evidence="3 6">Flagellar basal-body rod protein FlgG</fullName>
    </recommendedName>
</protein>
<evidence type="ECO:0000256" key="2">
    <source>
        <dbReference type="ARBA" id="ARBA00009677"/>
    </source>
</evidence>
<reference evidence="11" key="1">
    <citation type="submission" date="2021-03" db="EMBL/GenBank/DDBJ databases">
        <title>Acanthopleuribacteraceae sp. M133.</title>
        <authorList>
            <person name="Wang G."/>
        </authorList>
    </citation>
    <scope>NUCLEOTIDE SEQUENCE</scope>
    <source>
        <strain evidence="11">M133</strain>
    </source>
</reference>
<evidence type="ECO:0000256" key="5">
    <source>
        <dbReference type="ARBA" id="ARBA00025933"/>
    </source>
</evidence>